<accession>A0ABT7PBY5</accession>
<feature type="transmembrane region" description="Helical" evidence="1">
    <location>
        <begin position="191"/>
        <end position="211"/>
    </location>
</feature>
<dbReference type="EMBL" id="JASZZN010000001">
    <property type="protein sequence ID" value="MDM4013994.1"/>
    <property type="molecule type" value="Genomic_DNA"/>
</dbReference>
<protein>
    <recommendedName>
        <fullName evidence="4">Protein BatD</fullName>
    </recommendedName>
</protein>
<dbReference type="RefSeq" id="WP_289161713.1">
    <property type="nucleotide sequence ID" value="NZ_JASZZN010000001.1"/>
</dbReference>
<evidence type="ECO:0000256" key="1">
    <source>
        <dbReference type="SAM" id="Phobius"/>
    </source>
</evidence>
<keyword evidence="3" id="KW-1185">Reference proteome</keyword>
<keyword evidence="1" id="KW-0812">Transmembrane</keyword>
<gene>
    <name evidence="2" type="ORF">QTN89_01040</name>
</gene>
<evidence type="ECO:0008006" key="4">
    <source>
        <dbReference type="Google" id="ProtNLM"/>
    </source>
</evidence>
<comment type="caution">
    <text evidence="2">The sequence shown here is derived from an EMBL/GenBank/DDBJ whole genome shotgun (WGS) entry which is preliminary data.</text>
</comment>
<dbReference type="Proteomes" id="UP001239462">
    <property type="component" value="Unassembled WGS sequence"/>
</dbReference>
<evidence type="ECO:0000313" key="2">
    <source>
        <dbReference type="EMBL" id="MDM4013994.1"/>
    </source>
</evidence>
<evidence type="ECO:0000313" key="3">
    <source>
        <dbReference type="Proteomes" id="UP001239462"/>
    </source>
</evidence>
<keyword evidence="1" id="KW-0472">Membrane</keyword>
<organism evidence="2 3">
    <name type="scientific">Roseiconus lacunae</name>
    <dbReference type="NCBI Taxonomy" id="2605694"/>
    <lineage>
        <taxon>Bacteria</taxon>
        <taxon>Pseudomonadati</taxon>
        <taxon>Planctomycetota</taxon>
        <taxon>Planctomycetia</taxon>
        <taxon>Pirellulales</taxon>
        <taxon>Pirellulaceae</taxon>
        <taxon>Roseiconus</taxon>
    </lineage>
</organism>
<keyword evidence="1" id="KW-1133">Transmembrane helix</keyword>
<reference evidence="2 3" key="1">
    <citation type="submission" date="2023-06" db="EMBL/GenBank/DDBJ databases">
        <title>Roseiconus lacunae JC819 isolated from Gulf of Mannar region, Tamil Nadu.</title>
        <authorList>
            <person name="Pk S."/>
            <person name="Ch S."/>
            <person name="Ch V.R."/>
        </authorList>
    </citation>
    <scope>NUCLEOTIDE SEQUENCE [LARGE SCALE GENOMIC DNA]</scope>
    <source>
        <strain evidence="2 3">JC819</strain>
    </source>
</reference>
<name>A0ABT7PBY5_9BACT</name>
<proteinExistence type="predicted"/>
<sequence length="339" mass="37579">MNESVRIHERLARLAVCLSGCFALIVAMVGDAIAEPLTTTRVSGPVTVIVSLEPEQPVIGDPVKLTIEVTAEKDVEVLMPDFGSALNRFSIVDFAPRQTIDDDGRTVATQTYRLDPPSSGPQVIPPILIEYVDRREGKTPAPEGLDAYEILTDRMKFTVESVLPEGTTNELKPPLGRLEPITPSQIPKRTGAIVAAVIVGLAVLAAGVFYWNKRGRKERRRSAFEIADASLQKLLQTPRQTEEQIDLFYVQLTAIIRQYIEDRFDMRAPELTTEEFLASISRSPDFSSEHQSLLRDFLRHADLVKFAGATPSSDEMTRSIDTAKRFLNETRQGGEGDGR</sequence>